<dbReference type="PANTHER" id="PTHR35273">
    <property type="entry name" value="ALPHA-1,4 POLYGALACTOSAMINIDASE, PUTATIVE (AFU_ORTHOLOGUE AFUA_3G07890)-RELATED"/>
    <property type="match status" value="1"/>
</dbReference>
<evidence type="ECO:0000313" key="5">
    <source>
        <dbReference type="EMBL" id="GMA29898.1"/>
    </source>
</evidence>
<sequence>MPRIRPLAAVAVTALLLSGCAAQPDDGFPAGAAPDYQLGGAYDPDPAVGIVGRDRSAEPAEGAYSVCYVNGFQTQPGELEQWPDELLLQRDGETVFDPDWPDEALLDTSTAEGRDAIVDLVGPWIEGCAEDGFDAVEFDNLDTFTRSDDALTVDDNLALASALVDIAHGAGLAAGQKNAAELTERMHDEAGFDFAVVEECAAFDECRAYTDVYGDAVIDIEYTDALPRPSRRSATIRPRRPRWCCAIAISRCPATRRTCSSSAAEAGREDAGGRRPDWSGAPSCVIPRSDEAARRPRIHWAHPREWWNRQTRRI</sequence>
<dbReference type="PANTHER" id="PTHR35273:SF2">
    <property type="entry name" value="ALPHA-GALACTOSIDASE"/>
    <property type="match status" value="1"/>
</dbReference>
<evidence type="ECO:0000313" key="6">
    <source>
        <dbReference type="EMBL" id="GMA29973.1"/>
    </source>
</evidence>
<organism evidence="5 7">
    <name type="scientific">Arenivirga flava</name>
    <dbReference type="NCBI Taxonomy" id="1930060"/>
    <lineage>
        <taxon>Bacteria</taxon>
        <taxon>Bacillati</taxon>
        <taxon>Actinomycetota</taxon>
        <taxon>Actinomycetes</taxon>
        <taxon>Micrococcales</taxon>
        <taxon>Microbacteriaceae</taxon>
        <taxon>Arenivirga</taxon>
    </lineage>
</organism>
<accession>A0AA37UFY4</accession>
<dbReference type="AlphaFoldDB" id="A0AA37UFY4"/>
<evidence type="ECO:0000259" key="3">
    <source>
        <dbReference type="Pfam" id="PF03537"/>
    </source>
</evidence>
<reference evidence="5" key="2">
    <citation type="submission" date="2023-02" db="EMBL/GenBank/DDBJ databases">
        <authorList>
            <person name="Sun Q."/>
            <person name="Mori K."/>
        </authorList>
    </citation>
    <scope>NUCLEOTIDE SEQUENCE</scope>
    <source>
        <strain evidence="5">NBRC 112289</strain>
    </source>
</reference>
<keyword evidence="2" id="KW-0732">Signal</keyword>
<dbReference type="SUPFAM" id="SSF51445">
    <property type="entry name" value="(Trans)glycosidases"/>
    <property type="match status" value="1"/>
</dbReference>
<protein>
    <recommendedName>
        <fullName evidence="3">Glycoside-hydrolase family GH114 TIM-barrel domain-containing protein</fullName>
    </recommendedName>
</protein>
<comment type="caution">
    <text evidence="5">The sequence shown here is derived from an EMBL/GenBank/DDBJ whole genome shotgun (WGS) entry which is preliminary data.</text>
</comment>
<feature type="domain" description="Glycoside-hydrolase family GH114 TIM-barrel" evidence="3">
    <location>
        <begin position="35"/>
        <end position="227"/>
    </location>
</feature>
<dbReference type="EMBL" id="BSUL01000001">
    <property type="protein sequence ID" value="GMA26783.1"/>
    <property type="molecule type" value="Genomic_DNA"/>
</dbReference>
<dbReference type="Gene3D" id="3.20.20.70">
    <property type="entry name" value="Aldolase class I"/>
    <property type="match status" value="1"/>
</dbReference>
<proteinExistence type="predicted"/>
<dbReference type="InterPro" id="IPR004352">
    <property type="entry name" value="GH114_TIM-barrel"/>
</dbReference>
<dbReference type="Pfam" id="PF03537">
    <property type="entry name" value="Glyco_hydro_114"/>
    <property type="match status" value="1"/>
</dbReference>
<reference evidence="5 7" key="1">
    <citation type="journal article" date="2014" name="Int. J. Syst. Evol. Microbiol.">
        <title>Complete genome sequence of Corynebacterium casei LMG S-19264T (=DSM 44701T), isolated from a smear-ripened cheese.</title>
        <authorList>
            <consortium name="US DOE Joint Genome Institute (JGI-PGF)"/>
            <person name="Walter F."/>
            <person name="Albersmeier A."/>
            <person name="Kalinowski J."/>
            <person name="Ruckert C."/>
        </authorList>
    </citation>
    <scope>NUCLEOTIDE SEQUENCE [LARGE SCALE GENOMIC DNA]</scope>
    <source>
        <strain evidence="5 7">NBRC 112289</strain>
    </source>
</reference>
<feature type="signal peptide" evidence="2">
    <location>
        <begin position="1"/>
        <end position="24"/>
    </location>
</feature>
<feature type="chain" id="PRO_5041589031" description="Glycoside-hydrolase family GH114 TIM-barrel domain-containing protein" evidence="2">
    <location>
        <begin position="25"/>
        <end position="314"/>
    </location>
</feature>
<dbReference type="EMBL" id="BSUL01000002">
    <property type="protein sequence ID" value="GMA29973.1"/>
    <property type="molecule type" value="Genomic_DNA"/>
</dbReference>
<feature type="compositionally biased region" description="Basic and acidic residues" evidence="1">
    <location>
        <begin position="266"/>
        <end position="277"/>
    </location>
</feature>
<dbReference type="InterPro" id="IPR017853">
    <property type="entry name" value="GH"/>
</dbReference>
<evidence type="ECO:0000256" key="1">
    <source>
        <dbReference type="SAM" id="MobiDB-lite"/>
    </source>
</evidence>
<dbReference type="RefSeq" id="WP_348519969.1">
    <property type="nucleotide sequence ID" value="NZ_BSUL01000001.1"/>
</dbReference>
<gene>
    <name evidence="4" type="ORF">GCM10025874_00360</name>
    <name evidence="5" type="ORF">GCM10025874_31510</name>
    <name evidence="6" type="ORF">GCM10025874_32260</name>
</gene>
<evidence type="ECO:0000313" key="4">
    <source>
        <dbReference type="EMBL" id="GMA26783.1"/>
    </source>
</evidence>
<dbReference type="EMBL" id="BSUL01000001">
    <property type="protein sequence ID" value="GMA29898.1"/>
    <property type="molecule type" value="Genomic_DNA"/>
</dbReference>
<evidence type="ECO:0000256" key="2">
    <source>
        <dbReference type="SAM" id="SignalP"/>
    </source>
</evidence>
<feature type="region of interest" description="Disordered" evidence="1">
    <location>
        <begin position="260"/>
        <end position="281"/>
    </location>
</feature>
<name>A0AA37UFY4_9MICO</name>
<evidence type="ECO:0000313" key="7">
    <source>
        <dbReference type="Proteomes" id="UP001157160"/>
    </source>
</evidence>
<keyword evidence="7" id="KW-1185">Reference proteome</keyword>
<dbReference type="InterPro" id="IPR013785">
    <property type="entry name" value="Aldolase_TIM"/>
</dbReference>
<dbReference type="PROSITE" id="PS51257">
    <property type="entry name" value="PROKAR_LIPOPROTEIN"/>
    <property type="match status" value="1"/>
</dbReference>
<dbReference type="Proteomes" id="UP001157160">
    <property type="component" value="Unassembled WGS sequence"/>
</dbReference>